<organism evidence="1 2">
    <name type="scientific">Prochlorothrix hollandica PCC 9006 = CALU 1027</name>
    <dbReference type="NCBI Taxonomy" id="317619"/>
    <lineage>
        <taxon>Bacteria</taxon>
        <taxon>Bacillati</taxon>
        <taxon>Cyanobacteriota</taxon>
        <taxon>Cyanophyceae</taxon>
        <taxon>Prochlorotrichales</taxon>
        <taxon>Prochlorotrichaceae</taxon>
        <taxon>Prochlorothrix</taxon>
    </lineage>
</organism>
<evidence type="ECO:0008006" key="3">
    <source>
        <dbReference type="Google" id="ProtNLM"/>
    </source>
</evidence>
<dbReference type="InterPro" id="IPR011057">
    <property type="entry name" value="Mss4-like_sf"/>
</dbReference>
<proteinExistence type="predicted"/>
<evidence type="ECO:0000313" key="2">
    <source>
        <dbReference type="Proteomes" id="UP000034681"/>
    </source>
</evidence>
<evidence type="ECO:0000313" key="1">
    <source>
        <dbReference type="EMBL" id="KKJ01191.1"/>
    </source>
</evidence>
<keyword evidence="2" id="KW-1185">Reference proteome</keyword>
<comment type="caution">
    <text evidence="1">The sequence shown here is derived from an EMBL/GenBank/DDBJ whole genome shotgun (WGS) entry which is preliminary data.</text>
</comment>
<dbReference type="AlphaFoldDB" id="A0A0M2PXM4"/>
<dbReference type="STRING" id="317619.GCA_000332315_00719"/>
<accession>A0A0M2PXM4</accession>
<dbReference type="Gene3D" id="3.90.1590.10">
    <property type="entry name" value="glutathione-dependent formaldehyde- activating enzyme (gfa)"/>
    <property type="match status" value="1"/>
</dbReference>
<protein>
    <recommendedName>
        <fullName evidence="3">CENP-V/GFA domain-containing protein</fullName>
    </recommendedName>
</protein>
<name>A0A0M2PXM4_PROHO</name>
<gene>
    <name evidence="1" type="ORF">PROH_02045</name>
</gene>
<dbReference type="Proteomes" id="UP000034681">
    <property type="component" value="Unassembled WGS sequence"/>
</dbReference>
<dbReference type="SUPFAM" id="SSF51316">
    <property type="entry name" value="Mss4-like"/>
    <property type="match status" value="1"/>
</dbReference>
<dbReference type="EMBL" id="AJTX02000002">
    <property type="protein sequence ID" value="KKJ01191.1"/>
    <property type="molecule type" value="Genomic_DNA"/>
</dbReference>
<reference evidence="1" key="1">
    <citation type="submission" date="2012-04" db="EMBL/GenBank/DDBJ databases">
        <authorList>
            <person name="Borisov I.G."/>
            <person name="Ivanikova N.V."/>
            <person name="Pinevich A.V."/>
        </authorList>
    </citation>
    <scope>NUCLEOTIDE SEQUENCE</scope>
    <source>
        <strain evidence="1">CALU 1027</strain>
    </source>
</reference>
<sequence length="94" mass="10354">MIADPQHYHLVAGTEARQHYQSSSDVQRPFCGTCSSSLPIVDTGIQQVFIPASLIDQGLEALSPQVALHMFMAENPRWHEVGDTAAQFAQFPKT</sequence>